<dbReference type="InterPro" id="IPR051807">
    <property type="entry name" value="Sec-metab_biosynth-assoc"/>
</dbReference>
<protein>
    <recommendedName>
        <fullName evidence="2">YCII-related domain-containing protein</fullName>
    </recommendedName>
</protein>
<feature type="domain" description="YCII-related" evidence="2">
    <location>
        <begin position="1"/>
        <end position="88"/>
    </location>
</feature>
<name>A0A366FLJ0_9HYPH</name>
<dbReference type="Gene3D" id="3.30.70.1060">
    <property type="entry name" value="Dimeric alpha+beta barrel"/>
    <property type="match status" value="1"/>
</dbReference>
<proteinExistence type="inferred from homology"/>
<dbReference type="InterPro" id="IPR011008">
    <property type="entry name" value="Dimeric_a/b-barrel"/>
</dbReference>
<accession>A0A366FLJ0</accession>
<evidence type="ECO:0000313" key="4">
    <source>
        <dbReference type="Proteomes" id="UP000253529"/>
    </source>
</evidence>
<comment type="caution">
    <text evidence="3">The sequence shown here is derived from an EMBL/GenBank/DDBJ whole genome shotgun (WGS) entry which is preliminary data.</text>
</comment>
<reference evidence="3 4" key="1">
    <citation type="submission" date="2018-06" db="EMBL/GenBank/DDBJ databases">
        <title>Genomic Encyclopedia of Type Strains, Phase IV (KMG-IV): sequencing the most valuable type-strain genomes for metagenomic binning, comparative biology and taxonomic classification.</title>
        <authorList>
            <person name="Goeker M."/>
        </authorList>
    </citation>
    <scope>NUCLEOTIDE SEQUENCE [LARGE SCALE GENOMIC DNA]</scope>
    <source>
        <strain evidence="3 4">DSM 24875</strain>
    </source>
</reference>
<dbReference type="Pfam" id="PF03795">
    <property type="entry name" value="YCII"/>
    <property type="match status" value="1"/>
</dbReference>
<dbReference type="PANTHER" id="PTHR33606">
    <property type="entry name" value="PROTEIN YCII"/>
    <property type="match status" value="1"/>
</dbReference>
<dbReference type="Proteomes" id="UP000253529">
    <property type="component" value="Unassembled WGS sequence"/>
</dbReference>
<dbReference type="EMBL" id="QNRK01000008">
    <property type="protein sequence ID" value="RBP15554.1"/>
    <property type="molecule type" value="Genomic_DNA"/>
</dbReference>
<evidence type="ECO:0000256" key="1">
    <source>
        <dbReference type="ARBA" id="ARBA00007689"/>
    </source>
</evidence>
<evidence type="ECO:0000259" key="2">
    <source>
        <dbReference type="Pfam" id="PF03795"/>
    </source>
</evidence>
<dbReference type="InterPro" id="IPR005545">
    <property type="entry name" value="YCII"/>
</dbReference>
<gene>
    <name evidence="3" type="ORF">DFR50_108111</name>
</gene>
<dbReference type="AlphaFoldDB" id="A0A366FLJ0"/>
<evidence type="ECO:0000313" key="3">
    <source>
        <dbReference type="EMBL" id="RBP15554.1"/>
    </source>
</evidence>
<dbReference type="SUPFAM" id="SSF54909">
    <property type="entry name" value="Dimeric alpha+beta barrel"/>
    <property type="match status" value="1"/>
</dbReference>
<organism evidence="3 4">
    <name type="scientific">Roseiarcus fermentans</name>
    <dbReference type="NCBI Taxonomy" id="1473586"/>
    <lineage>
        <taxon>Bacteria</taxon>
        <taxon>Pseudomonadati</taxon>
        <taxon>Pseudomonadota</taxon>
        <taxon>Alphaproteobacteria</taxon>
        <taxon>Hyphomicrobiales</taxon>
        <taxon>Roseiarcaceae</taxon>
        <taxon>Roseiarcus</taxon>
    </lineage>
</organism>
<comment type="similarity">
    <text evidence="1">Belongs to the YciI family.</text>
</comment>
<dbReference type="RefSeq" id="WP_113888853.1">
    <property type="nucleotide sequence ID" value="NZ_QNRK01000008.1"/>
</dbReference>
<sequence length="96" mass="10146">MLFIATCVDKPRSLETRLGSRPAHLAFLQGLGVKVKAAGAMLAADLQTPVGSMLIVEGDSLAEIEAILADDPYAQAGLFERVTVTPWRQAVGQPIA</sequence>
<dbReference type="OrthoDB" id="2293521at2"/>
<keyword evidence="4" id="KW-1185">Reference proteome</keyword>
<dbReference type="PANTHER" id="PTHR33606:SF3">
    <property type="entry name" value="PROTEIN YCII"/>
    <property type="match status" value="1"/>
</dbReference>